<dbReference type="Pfam" id="PF01926">
    <property type="entry name" value="MMR_HSR1"/>
    <property type="match status" value="1"/>
</dbReference>
<evidence type="ECO:0000256" key="2">
    <source>
        <dbReference type="ARBA" id="ARBA00009638"/>
    </source>
</evidence>
<dbReference type="InterPro" id="IPR030393">
    <property type="entry name" value="G_ENGB_dom"/>
</dbReference>
<keyword evidence="6" id="KW-0460">Magnesium</keyword>
<organism evidence="12 13">
    <name type="scientific">Hwanghaeella grinnelliae</name>
    <dbReference type="NCBI Taxonomy" id="2500179"/>
    <lineage>
        <taxon>Bacteria</taxon>
        <taxon>Pseudomonadati</taxon>
        <taxon>Pseudomonadota</taxon>
        <taxon>Alphaproteobacteria</taxon>
        <taxon>Rhodospirillales</taxon>
        <taxon>Rhodospirillaceae</taxon>
        <taxon>Hwanghaeella</taxon>
    </lineage>
</organism>
<keyword evidence="9 10" id="KW-0131">Cell cycle</keyword>
<dbReference type="GO" id="GO:0005525">
    <property type="term" value="F:GTP binding"/>
    <property type="evidence" value="ECO:0007669"/>
    <property type="project" value="UniProtKB-UniRule"/>
</dbReference>
<dbReference type="CDD" id="cd01876">
    <property type="entry name" value="YihA_EngB"/>
    <property type="match status" value="1"/>
</dbReference>
<evidence type="ECO:0000256" key="3">
    <source>
        <dbReference type="ARBA" id="ARBA00022618"/>
    </source>
</evidence>
<feature type="domain" description="EngB-type G" evidence="11">
    <location>
        <begin position="45"/>
        <end position="221"/>
    </location>
</feature>
<dbReference type="RefSeq" id="WP_127766373.1">
    <property type="nucleotide sequence ID" value="NZ_SADE01000002.1"/>
</dbReference>
<dbReference type="InterPro" id="IPR027417">
    <property type="entry name" value="P-loop_NTPase"/>
</dbReference>
<evidence type="ECO:0000256" key="9">
    <source>
        <dbReference type="ARBA" id="ARBA00023306"/>
    </source>
</evidence>
<evidence type="ECO:0000256" key="8">
    <source>
        <dbReference type="ARBA" id="ARBA00023210"/>
    </source>
</evidence>
<dbReference type="GO" id="GO:0046872">
    <property type="term" value="F:metal ion binding"/>
    <property type="evidence" value="ECO:0007669"/>
    <property type="project" value="UniProtKB-KW"/>
</dbReference>
<dbReference type="PANTHER" id="PTHR11649">
    <property type="entry name" value="MSS1/TRME-RELATED GTP-BINDING PROTEIN"/>
    <property type="match status" value="1"/>
</dbReference>
<evidence type="ECO:0000256" key="7">
    <source>
        <dbReference type="ARBA" id="ARBA00023134"/>
    </source>
</evidence>
<evidence type="ECO:0000256" key="5">
    <source>
        <dbReference type="ARBA" id="ARBA00022741"/>
    </source>
</evidence>
<dbReference type="InterPro" id="IPR006073">
    <property type="entry name" value="GTP-bd"/>
</dbReference>
<evidence type="ECO:0000259" key="11">
    <source>
        <dbReference type="PROSITE" id="PS51706"/>
    </source>
</evidence>
<name>A0A3S2VPN1_9PROT</name>
<dbReference type="AlphaFoldDB" id="A0A3S2VPN1"/>
<dbReference type="NCBIfam" id="TIGR03598">
    <property type="entry name" value="GTPase_YsxC"/>
    <property type="match status" value="1"/>
</dbReference>
<comment type="cofactor">
    <cofactor evidence="1">
        <name>Mg(2+)</name>
        <dbReference type="ChEBI" id="CHEBI:18420"/>
    </cofactor>
</comment>
<dbReference type="EMBL" id="SADE01000002">
    <property type="protein sequence ID" value="RVU36026.1"/>
    <property type="molecule type" value="Genomic_DNA"/>
</dbReference>
<dbReference type="HAMAP" id="MF_00321">
    <property type="entry name" value="GTPase_EngB"/>
    <property type="match status" value="1"/>
</dbReference>
<proteinExistence type="inferred from homology"/>
<dbReference type="PROSITE" id="PS51706">
    <property type="entry name" value="G_ENGB"/>
    <property type="match status" value="1"/>
</dbReference>
<dbReference type="SUPFAM" id="SSF52540">
    <property type="entry name" value="P-loop containing nucleoside triphosphate hydrolases"/>
    <property type="match status" value="1"/>
</dbReference>
<dbReference type="Gene3D" id="3.40.50.300">
    <property type="entry name" value="P-loop containing nucleotide triphosphate hydrolases"/>
    <property type="match status" value="1"/>
</dbReference>
<reference evidence="13" key="1">
    <citation type="submission" date="2019-01" db="EMBL/GenBank/DDBJ databases">
        <title>Gri0909 isolated from a small marine red alga.</title>
        <authorList>
            <person name="Kim J."/>
            <person name="Jeong S.E."/>
            <person name="Jeon C.O."/>
        </authorList>
    </citation>
    <scope>NUCLEOTIDE SEQUENCE [LARGE SCALE GENOMIC DNA]</scope>
    <source>
        <strain evidence="13">Gri0909</strain>
    </source>
</reference>
<evidence type="ECO:0000256" key="1">
    <source>
        <dbReference type="ARBA" id="ARBA00001946"/>
    </source>
</evidence>
<dbReference type="OrthoDB" id="9804921at2"/>
<dbReference type="PANTHER" id="PTHR11649:SF13">
    <property type="entry name" value="ENGB-TYPE G DOMAIN-CONTAINING PROTEIN"/>
    <property type="match status" value="1"/>
</dbReference>
<evidence type="ECO:0000256" key="6">
    <source>
        <dbReference type="ARBA" id="ARBA00022842"/>
    </source>
</evidence>
<evidence type="ECO:0000313" key="13">
    <source>
        <dbReference type="Proteomes" id="UP000287447"/>
    </source>
</evidence>
<evidence type="ECO:0000313" key="12">
    <source>
        <dbReference type="EMBL" id="RVU36026.1"/>
    </source>
</evidence>
<keyword evidence="8 10" id="KW-0717">Septation</keyword>
<gene>
    <name evidence="10" type="primary">engB</name>
    <name evidence="12" type="ORF">EOI86_12340</name>
</gene>
<dbReference type="GO" id="GO:0005829">
    <property type="term" value="C:cytosol"/>
    <property type="evidence" value="ECO:0007669"/>
    <property type="project" value="TreeGrafter"/>
</dbReference>
<sequence>MAMADAPAPTAEYTDEELEAGRLLFARPCTFVKSVVRTADLPPDGPIEVAFAGRSNVGKSSLLNALVGQNALARTSNTPGRTQALNYFDLSDETLMLVDMPGYGFAKAPKHLVDGWNQLIHDYLRGRQSLRRLCVLIDARHGLKASDISLMEGLDSAAVSYQIVLTKRDKISAPQLEKLIADIAVVLKKHPAAIPQVLATSSRKGLGMAELRAELAMLAAPANSD</sequence>
<keyword evidence="4" id="KW-0479">Metal-binding</keyword>
<keyword evidence="7 10" id="KW-0342">GTP-binding</keyword>
<protein>
    <recommendedName>
        <fullName evidence="10">Probable GTP-binding protein EngB</fullName>
    </recommendedName>
</protein>
<keyword evidence="3 10" id="KW-0132">Cell division</keyword>
<comment type="function">
    <text evidence="10">Necessary for normal cell division and for the maintenance of normal septation.</text>
</comment>
<evidence type="ECO:0000256" key="10">
    <source>
        <dbReference type="HAMAP-Rule" id="MF_00321"/>
    </source>
</evidence>
<comment type="similarity">
    <text evidence="2 10">Belongs to the TRAFAC class TrmE-Era-EngA-EngB-Septin-like GTPase superfamily. EngB GTPase family.</text>
</comment>
<dbReference type="InterPro" id="IPR019987">
    <property type="entry name" value="GTP-bd_ribosome_bio_YsxC"/>
</dbReference>
<accession>A0A3S2VPN1</accession>
<dbReference type="Proteomes" id="UP000287447">
    <property type="component" value="Unassembled WGS sequence"/>
</dbReference>
<keyword evidence="5 10" id="KW-0547">Nucleotide-binding</keyword>
<evidence type="ECO:0000256" key="4">
    <source>
        <dbReference type="ARBA" id="ARBA00022723"/>
    </source>
</evidence>
<dbReference type="GO" id="GO:0000917">
    <property type="term" value="P:division septum assembly"/>
    <property type="evidence" value="ECO:0007669"/>
    <property type="project" value="UniProtKB-KW"/>
</dbReference>
<keyword evidence="13" id="KW-1185">Reference proteome</keyword>
<comment type="caution">
    <text evidence="12">The sequence shown here is derived from an EMBL/GenBank/DDBJ whole genome shotgun (WGS) entry which is preliminary data.</text>
</comment>